<feature type="signal peptide" evidence="1">
    <location>
        <begin position="1"/>
        <end position="19"/>
    </location>
</feature>
<dbReference type="EMBL" id="JBEUSY010000064">
    <property type="protein sequence ID" value="KAL1245858.1"/>
    <property type="molecule type" value="Genomic_DNA"/>
</dbReference>
<evidence type="ECO:0000256" key="1">
    <source>
        <dbReference type="SAM" id="SignalP"/>
    </source>
</evidence>
<organism evidence="2 3">
    <name type="scientific">Trichinella spiralis</name>
    <name type="common">Trichina worm</name>
    <dbReference type="NCBI Taxonomy" id="6334"/>
    <lineage>
        <taxon>Eukaryota</taxon>
        <taxon>Metazoa</taxon>
        <taxon>Ecdysozoa</taxon>
        <taxon>Nematoda</taxon>
        <taxon>Enoplea</taxon>
        <taxon>Dorylaimia</taxon>
        <taxon>Trichinellida</taxon>
        <taxon>Trichinellidae</taxon>
        <taxon>Trichinella</taxon>
    </lineage>
</organism>
<keyword evidence="3" id="KW-1185">Reference proteome</keyword>
<feature type="chain" id="PRO_5047404399" evidence="1">
    <location>
        <begin position="20"/>
        <end position="122"/>
    </location>
</feature>
<accession>A0ABR3KZ34</accession>
<comment type="caution">
    <text evidence="2">The sequence shown here is derived from an EMBL/GenBank/DDBJ whole genome shotgun (WGS) entry which is preliminary data.</text>
</comment>
<protein>
    <submittedName>
        <fullName evidence="2">SufE-like protein</fullName>
    </submittedName>
</protein>
<dbReference type="Proteomes" id="UP001558632">
    <property type="component" value="Unassembled WGS sequence"/>
</dbReference>
<keyword evidence="1" id="KW-0732">Signal</keyword>
<proteinExistence type="predicted"/>
<evidence type="ECO:0000313" key="3">
    <source>
        <dbReference type="Proteomes" id="UP001558632"/>
    </source>
</evidence>
<reference evidence="2 3" key="1">
    <citation type="submission" date="2024-07" db="EMBL/GenBank/DDBJ databases">
        <title>Enhanced genomic and transcriptomic resources for Trichinella pseudospiralis and T. spiralis underpin the discovery of pronounced molecular differences between stages and species.</title>
        <authorList>
            <person name="Pasi K.K."/>
            <person name="La Rosa G."/>
            <person name="Gomez-Morales M.A."/>
            <person name="Tosini F."/>
            <person name="Sumanam S."/>
            <person name="Young N.D."/>
            <person name="Chang B.C."/>
            <person name="Robin G.B."/>
        </authorList>
    </citation>
    <scope>NUCLEOTIDE SEQUENCE [LARGE SCALE GENOMIC DNA]</scope>
    <source>
        <strain evidence="2">ISS534</strain>
    </source>
</reference>
<sequence length="122" mass="14358">MLRCHKKVLFRLLFVGIAAITLRRENRRASTLFQAHCLHPYLTFVIDQNDIYHQYELRLLLKFSVPYRSVNEILESSTLKKVPFSESGFLLHRNADMVNIVEFSNVFGGLYICIYEACYEHL</sequence>
<evidence type="ECO:0000313" key="2">
    <source>
        <dbReference type="EMBL" id="KAL1245858.1"/>
    </source>
</evidence>
<gene>
    <name evidence="2" type="ORF">TSPI_01278</name>
</gene>
<name>A0ABR3KZ34_TRISP</name>